<protein>
    <submittedName>
        <fullName evidence="4">TP901 family phage tail tape measure protein</fullName>
    </submittedName>
</protein>
<dbReference type="PANTHER" id="PTHR37813:SF1">
    <property type="entry name" value="FELS-2 PROPHAGE PROTEIN"/>
    <property type="match status" value="1"/>
</dbReference>
<dbReference type="Pfam" id="PF10145">
    <property type="entry name" value="PhageMin_Tail"/>
    <property type="match status" value="1"/>
</dbReference>
<dbReference type="Proteomes" id="UP000294830">
    <property type="component" value="Unassembled WGS sequence"/>
</dbReference>
<dbReference type="NCBIfam" id="TIGR01760">
    <property type="entry name" value="tape_meas_TP901"/>
    <property type="match status" value="1"/>
</dbReference>
<keyword evidence="5" id="KW-1185">Reference proteome</keyword>
<organism evidence="4 5">
    <name type="scientific">Acetobacteroides hydrogenigenes</name>
    <dbReference type="NCBI Taxonomy" id="979970"/>
    <lineage>
        <taxon>Bacteria</taxon>
        <taxon>Pseudomonadati</taxon>
        <taxon>Bacteroidota</taxon>
        <taxon>Bacteroidia</taxon>
        <taxon>Bacteroidales</taxon>
        <taxon>Rikenellaceae</taxon>
        <taxon>Acetobacteroides</taxon>
    </lineage>
</organism>
<reference evidence="4 5" key="1">
    <citation type="submission" date="2019-03" db="EMBL/GenBank/DDBJ databases">
        <title>Genomic Encyclopedia of Archaeal and Bacterial Type Strains, Phase II (KMG-II): from individual species to whole genera.</title>
        <authorList>
            <person name="Goeker M."/>
        </authorList>
    </citation>
    <scope>NUCLEOTIDE SEQUENCE [LARGE SCALE GENOMIC DNA]</scope>
    <source>
        <strain evidence="4 5">RL-C</strain>
    </source>
</reference>
<keyword evidence="1" id="KW-1188">Viral release from host cell</keyword>
<feature type="domain" description="Phage tail tape measure protein" evidence="3">
    <location>
        <begin position="132"/>
        <end position="309"/>
    </location>
</feature>
<dbReference type="EMBL" id="SLWB01000015">
    <property type="protein sequence ID" value="TCN63693.1"/>
    <property type="molecule type" value="Genomic_DNA"/>
</dbReference>
<evidence type="ECO:0000313" key="4">
    <source>
        <dbReference type="EMBL" id="TCN63693.1"/>
    </source>
</evidence>
<evidence type="ECO:0000256" key="1">
    <source>
        <dbReference type="ARBA" id="ARBA00022612"/>
    </source>
</evidence>
<dbReference type="AlphaFoldDB" id="A0A4R2E6L4"/>
<feature type="region of interest" description="Disordered" evidence="2">
    <location>
        <begin position="510"/>
        <end position="553"/>
    </location>
</feature>
<dbReference type="RefSeq" id="WP_131840131.1">
    <property type="nucleotide sequence ID" value="NZ_SLWB01000015.1"/>
</dbReference>
<dbReference type="PANTHER" id="PTHR37813">
    <property type="entry name" value="FELS-2 PROPHAGE PROTEIN"/>
    <property type="match status" value="1"/>
</dbReference>
<gene>
    <name evidence="4" type="ORF">CLV25_11543</name>
</gene>
<proteinExistence type="predicted"/>
<evidence type="ECO:0000259" key="3">
    <source>
        <dbReference type="Pfam" id="PF10145"/>
    </source>
</evidence>
<dbReference type="InterPro" id="IPR010090">
    <property type="entry name" value="Phage_tape_meas"/>
</dbReference>
<evidence type="ECO:0000256" key="2">
    <source>
        <dbReference type="SAM" id="MobiDB-lite"/>
    </source>
</evidence>
<comment type="caution">
    <text evidence="4">The sequence shown here is derived from an EMBL/GenBank/DDBJ whole genome shotgun (WGS) entry which is preliminary data.</text>
</comment>
<name>A0A4R2E6L4_9BACT</name>
<sequence length="606" mass="65887">MTGQAKVQLILELKNRLNTGLSEAKKRLNGTVEGMKDKLNSLKLSHTKAFSAMTDQIPGFGNAMAALGNPYVLVTAGLLALTAAGVKASKWSNEWATNMAKANVTAQLAPPQLQQLSDQLVKIGTRNVGPLEQVPEAFNRIISAGLDVNTSLAVLEPTLRASKAGFADLETVAAAGVGVMASSGENINRVYDILFATLNKGNAEFKDIAQYLPKIVPLARGAGFALDETAAAWAFLTAQGQKAEQATTGIMNMVKAFSNVDTIKGLKGAGIDVFDAKGKVKPILDIVTMLQSKMGKLSDKGKANFLDAIGLKDMEAKGAILAMVQDVTKLKGITDATVLSQGALNTAYENARAPLDDWAIIMNSIKGNFIKPFGDFFLNVFSKLGTWILNASKATKEWYRNSMLLQDALSGIGFVLKWVIVKPLEGLWWVIKKLWQGLSWVLGQIGNGFEWLYRTIKPVFIWLDEALMSIWNIIKAIFTGDFSGAWKAIKNFHVPSISDIRKRMESDFEAKNKAQKNENNPFSTETKIPSLEDPDKSNNGLGDGGISKITDSGQAPRNITINIDSFIKGGLNVSNTNMQNMSLRQIEETVKDMFLRVIANVETGYQ</sequence>
<dbReference type="OrthoDB" id="1219342at2"/>
<accession>A0A4R2E6L4</accession>
<evidence type="ECO:0000313" key="5">
    <source>
        <dbReference type="Proteomes" id="UP000294830"/>
    </source>
</evidence>